<proteinExistence type="predicted"/>
<keyword evidence="2" id="KW-1185">Reference proteome</keyword>
<name>A0ACB8RB43_9AGAM</name>
<sequence>MSFEIPVDEELRATLATQFFGVTFASMLYGVTCIQTFQYFQSTKAQSDRPILKATVLAFLFLDSLHEAFILHIVYSFQVGGFADRLGLLHNVWSIGASLIANALIAYGVQSYLIIRIWRISHNKYVAGVCGLLSIAQLVTGLAKCIQELTYVNVIVAEAKVKHISIVELSLTMTVDLLIATALSSYLQKSRTGFHRSDDLITKLMLMTVTTGTLTSLFAIAELSAYLAAPDQTYVLVISFSLGKRGHIPFRPLVKRYPNTLAVYVNCFLTTLNSREYLLKLLEPTTININSVPLSRIQTNAEGTARSSRPGQGDYAVQSRVTSTPTTLQSGGKHDSVVILAPPFSLSVTDLEAAEKSYRI</sequence>
<protein>
    <submittedName>
        <fullName evidence="1">Uncharacterized protein</fullName>
    </submittedName>
</protein>
<comment type="caution">
    <text evidence="1">The sequence shown here is derived from an EMBL/GenBank/DDBJ whole genome shotgun (WGS) entry which is preliminary data.</text>
</comment>
<dbReference type="EMBL" id="MU276134">
    <property type="protein sequence ID" value="KAI0041263.1"/>
    <property type="molecule type" value="Genomic_DNA"/>
</dbReference>
<evidence type="ECO:0000313" key="2">
    <source>
        <dbReference type="Proteomes" id="UP000814033"/>
    </source>
</evidence>
<dbReference type="Proteomes" id="UP000814033">
    <property type="component" value="Unassembled WGS sequence"/>
</dbReference>
<organism evidence="1 2">
    <name type="scientific">Auriscalpium vulgare</name>
    <dbReference type="NCBI Taxonomy" id="40419"/>
    <lineage>
        <taxon>Eukaryota</taxon>
        <taxon>Fungi</taxon>
        <taxon>Dikarya</taxon>
        <taxon>Basidiomycota</taxon>
        <taxon>Agaricomycotina</taxon>
        <taxon>Agaricomycetes</taxon>
        <taxon>Russulales</taxon>
        <taxon>Auriscalpiaceae</taxon>
        <taxon>Auriscalpium</taxon>
    </lineage>
</organism>
<gene>
    <name evidence="1" type="ORF">FA95DRAFT_1611163</name>
</gene>
<evidence type="ECO:0000313" key="1">
    <source>
        <dbReference type="EMBL" id="KAI0041263.1"/>
    </source>
</evidence>
<reference evidence="1" key="2">
    <citation type="journal article" date="2022" name="New Phytol.">
        <title>Evolutionary transition to the ectomycorrhizal habit in the genomes of a hyperdiverse lineage of mushroom-forming fungi.</title>
        <authorList>
            <person name="Looney B."/>
            <person name="Miyauchi S."/>
            <person name="Morin E."/>
            <person name="Drula E."/>
            <person name="Courty P.E."/>
            <person name="Kohler A."/>
            <person name="Kuo A."/>
            <person name="LaButti K."/>
            <person name="Pangilinan J."/>
            <person name="Lipzen A."/>
            <person name="Riley R."/>
            <person name="Andreopoulos W."/>
            <person name="He G."/>
            <person name="Johnson J."/>
            <person name="Nolan M."/>
            <person name="Tritt A."/>
            <person name="Barry K.W."/>
            <person name="Grigoriev I.V."/>
            <person name="Nagy L.G."/>
            <person name="Hibbett D."/>
            <person name="Henrissat B."/>
            <person name="Matheny P.B."/>
            <person name="Labbe J."/>
            <person name="Martin F.M."/>
        </authorList>
    </citation>
    <scope>NUCLEOTIDE SEQUENCE</scope>
    <source>
        <strain evidence="1">FP105234-sp</strain>
    </source>
</reference>
<accession>A0ACB8RB43</accession>
<reference evidence="1" key="1">
    <citation type="submission" date="2021-02" db="EMBL/GenBank/DDBJ databases">
        <authorList>
            <consortium name="DOE Joint Genome Institute"/>
            <person name="Ahrendt S."/>
            <person name="Looney B.P."/>
            <person name="Miyauchi S."/>
            <person name="Morin E."/>
            <person name="Drula E."/>
            <person name="Courty P.E."/>
            <person name="Chicoki N."/>
            <person name="Fauchery L."/>
            <person name="Kohler A."/>
            <person name="Kuo A."/>
            <person name="Labutti K."/>
            <person name="Pangilinan J."/>
            <person name="Lipzen A."/>
            <person name="Riley R."/>
            <person name="Andreopoulos W."/>
            <person name="He G."/>
            <person name="Johnson J."/>
            <person name="Barry K.W."/>
            <person name="Grigoriev I.V."/>
            <person name="Nagy L."/>
            <person name="Hibbett D."/>
            <person name="Henrissat B."/>
            <person name="Matheny P.B."/>
            <person name="Labbe J."/>
            <person name="Martin F."/>
        </authorList>
    </citation>
    <scope>NUCLEOTIDE SEQUENCE</scope>
    <source>
        <strain evidence="1">FP105234-sp</strain>
    </source>
</reference>